<feature type="transmembrane region" description="Helical" evidence="11">
    <location>
        <begin position="206"/>
        <end position="227"/>
    </location>
</feature>
<feature type="transmembrane region" description="Helical" evidence="11">
    <location>
        <begin position="77"/>
        <end position="103"/>
    </location>
</feature>
<evidence type="ECO:0000256" key="3">
    <source>
        <dbReference type="ARBA" id="ARBA00022692"/>
    </source>
</evidence>
<dbReference type="PANTHER" id="PTHR24246:SF27">
    <property type="entry name" value="ADENOSINE RECEPTOR, ISOFORM A"/>
    <property type="match status" value="1"/>
</dbReference>
<evidence type="ECO:0000256" key="10">
    <source>
        <dbReference type="SAM" id="MobiDB-lite"/>
    </source>
</evidence>
<feature type="transmembrane region" description="Helical" evidence="11">
    <location>
        <begin position="123"/>
        <end position="143"/>
    </location>
</feature>
<sequence>MSRAILPRPSPTPPSLVPYIVNIIATENTVTSLGNNSNITTTSYVLFGHPPFCSQSVSTVCQNVTLNRCKDCSMVGAGLFCLAVVILGLAIVTANSLVVWLFLTGKSTFTGSYGKIKMSLAIADLMTGIQIFFVVLPHFNWTINSTYQQIFDRTISFQNSPNAAVGGVFYLFIFTSSLYHLVFLALQRFCAIKWPIMYQQQDSKKVYAGLAGVWVIAFVSAVSPTWFPQSLAFGYQHIIFMFYLSQPSTGRNGSFIPLILVMLCIYIFPFLLMNSFTIAARYYMMRYNKKSAALRSNENTRKRDNMVFVTMATMQMAYVVTAMPLLIVIIMSYSSALDNNTVSIPFVVGFYLSMSNSFVNVIIYSVMDKKFRNAVKDLCVNNRVMRFVTRHRKNTTSIEQLDKDIRSRNTPKSDQHPSTSV</sequence>
<gene>
    <name evidence="13" type="primary">Rxfp2-002</name>
</gene>
<evidence type="ECO:0000256" key="8">
    <source>
        <dbReference type="ARBA" id="ARBA00023180"/>
    </source>
</evidence>
<dbReference type="CDD" id="cd00637">
    <property type="entry name" value="7tm_classA_rhodopsin-like"/>
    <property type="match status" value="1"/>
</dbReference>
<evidence type="ECO:0000256" key="7">
    <source>
        <dbReference type="ARBA" id="ARBA00023170"/>
    </source>
</evidence>
<dbReference type="Gene3D" id="1.20.1070.10">
    <property type="entry name" value="Rhodopsin 7-helix transmembrane proteins"/>
    <property type="match status" value="1"/>
</dbReference>
<dbReference type="PRINTS" id="PR00237">
    <property type="entry name" value="GPCRRHODOPSN"/>
</dbReference>
<dbReference type="InterPro" id="IPR000276">
    <property type="entry name" value="GPCR_Rhodpsn"/>
</dbReference>
<dbReference type="SUPFAM" id="SSF81321">
    <property type="entry name" value="Family A G protein-coupled receptor-like"/>
    <property type="match status" value="1"/>
</dbReference>
<feature type="transmembrane region" description="Helical" evidence="11">
    <location>
        <begin position="255"/>
        <end position="284"/>
    </location>
</feature>
<dbReference type="InterPro" id="IPR017452">
    <property type="entry name" value="GPCR_Rhodpsn_7TM"/>
</dbReference>
<feature type="domain" description="G-protein coupled receptors family 1 profile" evidence="12">
    <location>
        <begin position="94"/>
        <end position="364"/>
    </location>
</feature>
<evidence type="ECO:0000256" key="6">
    <source>
        <dbReference type="ARBA" id="ARBA00023136"/>
    </source>
</evidence>
<keyword evidence="3 11" id="KW-0812">Transmembrane</keyword>
<evidence type="ECO:0000256" key="1">
    <source>
        <dbReference type="ARBA" id="ARBA00004651"/>
    </source>
</evidence>
<dbReference type="PANTHER" id="PTHR24246">
    <property type="entry name" value="OLFACTORY RECEPTOR AND ADENOSINE RECEPTOR"/>
    <property type="match status" value="1"/>
</dbReference>
<evidence type="ECO:0000256" key="5">
    <source>
        <dbReference type="ARBA" id="ARBA00023040"/>
    </source>
</evidence>
<keyword evidence="6 11" id="KW-0472">Membrane</keyword>
<keyword evidence="7 13" id="KW-0675">Receptor</keyword>
<feature type="transmembrane region" description="Helical" evidence="11">
    <location>
        <begin position="305"/>
        <end position="330"/>
    </location>
</feature>
<dbReference type="AlphaFoldDB" id="A0A6F9DRU6"/>
<organism evidence="13">
    <name type="scientific">Phallusia mammillata</name>
    <dbReference type="NCBI Taxonomy" id="59560"/>
    <lineage>
        <taxon>Eukaryota</taxon>
        <taxon>Metazoa</taxon>
        <taxon>Chordata</taxon>
        <taxon>Tunicata</taxon>
        <taxon>Ascidiacea</taxon>
        <taxon>Phlebobranchia</taxon>
        <taxon>Ascidiidae</taxon>
        <taxon>Phallusia</taxon>
    </lineage>
</organism>
<name>A0A6F9DRU6_9ASCI</name>
<evidence type="ECO:0000256" key="4">
    <source>
        <dbReference type="ARBA" id="ARBA00022989"/>
    </source>
</evidence>
<dbReference type="GO" id="GO:0004930">
    <property type="term" value="F:G protein-coupled receptor activity"/>
    <property type="evidence" value="ECO:0007669"/>
    <property type="project" value="UniProtKB-KW"/>
</dbReference>
<dbReference type="GO" id="GO:0005886">
    <property type="term" value="C:plasma membrane"/>
    <property type="evidence" value="ECO:0007669"/>
    <property type="project" value="UniProtKB-SubCell"/>
</dbReference>
<dbReference type="Pfam" id="PF00001">
    <property type="entry name" value="7tm_1"/>
    <property type="match status" value="1"/>
</dbReference>
<evidence type="ECO:0000259" key="12">
    <source>
        <dbReference type="PROSITE" id="PS50262"/>
    </source>
</evidence>
<feature type="transmembrane region" description="Helical" evidence="11">
    <location>
        <begin position="163"/>
        <end position="186"/>
    </location>
</feature>
<dbReference type="EMBL" id="LR789977">
    <property type="protein sequence ID" value="CAB3265839.1"/>
    <property type="molecule type" value="mRNA"/>
</dbReference>
<evidence type="ECO:0000256" key="2">
    <source>
        <dbReference type="ARBA" id="ARBA00022475"/>
    </source>
</evidence>
<keyword evidence="4 11" id="KW-1133">Transmembrane helix</keyword>
<feature type="region of interest" description="Disordered" evidence="10">
    <location>
        <begin position="398"/>
        <end position="421"/>
    </location>
</feature>
<comment type="subcellular location">
    <subcellularLocation>
        <location evidence="1">Cell membrane</location>
        <topology evidence="1">Multi-pass membrane protein</topology>
    </subcellularLocation>
</comment>
<protein>
    <submittedName>
        <fullName evidence="13">Relaxin receptor 2</fullName>
    </submittedName>
</protein>
<evidence type="ECO:0000313" key="13">
    <source>
        <dbReference type="EMBL" id="CAB3265839.1"/>
    </source>
</evidence>
<accession>A0A6F9DRU6</accession>
<reference evidence="13" key="1">
    <citation type="submission" date="2020-04" db="EMBL/GenBank/DDBJ databases">
        <authorList>
            <person name="Neveu A P."/>
        </authorList>
    </citation>
    <scope>NUCLEOTIDE SEQUENCE</scope>
    <source>
        <tissue evidence="13">Whole embryo</tissue>
    </source>
</reference>
<feature type="transmembrane region" description="Helical" evidence="11">
    <location>
        <begin position="342"/>
        <end position="366"/>
    </location>
</feature>
<feature type="compositionally biased region" description="Basic and acidic residues" evidence="10">
    <location>
        <begin position="400"/>
        <end position="415"/>
    </location>
</feature>
<proteinExistence type="evidence at transcript level"/>
<keyword evidence="9" id="KW-0807">Transducer</keyword>
<keyword evidence="8" id="KW-0325">Glycoprotein</keyword>
<evidence type="ECO:0000256" key="11">
    <source>
        <dbReference type="SAM" id="Phobius"/>
    </source>
</evidence>
<keyword evidence="5" id="KW-0297">G-protein coupled receptor</keyword>
<dbReference type="PROSITE" id="PS50262">
    <property type="entry name" value="G_PROTEIN_RECEP_F1_2"/>
    <property type="match status" value="1"/>
</dbReference>
<keyword evidence="2" id="KW-1003">Cell membrane</keyword>
<evidence type="ECO:0000256" key="9">
    <source>
        <dbReference type="ARBA" id="ARBA00023224"/>
    </source>
</evidence>